<reference evidence="1 2" key="1">
    <citation type="submission" date="2024-03" db="EMBL/GenBank/DDBJ databases">
        <title>Aureococcus anophagefferens CCMP1851 and Kratosvirus quantuckense: Draft genome of a second virus-susceptible host strain in the model system.</title>
        <authorList>
            <person name="Chase E."/>
            <person name="Truchon A.R."/>
            <person name="Schepens W."/>
            <person name="Wilhelm S.W."/>
        </authorList>
    </citation>
    <scope>NUCLEOTIDE SEQUENCE [LARGE SCALE GENOMIC DNA]</scope>
    <source>
        <strain evidence="1 2">CCMP1851</strain>
    </source>
</reference>
<dbReference type="Proteomes" id="UP001363151">
    <property type="component" value="Unassembled WGS sequence"/>
</dbReference>
<organism evidence="1 2">
    <name type="scientific">Aureococcus anophagefferens</name>
    <name type="common">Harmful bloom alga</name>
    <dbReference type="NCBI Taxonomy" id="44056"/>
    <lineage>
        <taxon>Eukaryota</taxon>
        <taxon>Sar</taxon>
        <taxon>Stramenopiles</taxon>
        <taxon>Ochrophyta</taxon>
        <taxon>Pelagophyceae</taxon>
        <taxon>Pelagomonadales</taxon>
        <taxon>Pelagomonadaceae</taxon>
        <taxon>Aureococcus</taxon>
    </lineage>
</organism>
<keyword evidence="2" id="KW-1185">Reference proteome</keyword>
<dbReference type="EMBL" id="JBBJCI010000097">
    <property type="protein sequence ID" value="KAK7248466.1"/>
    <property type="molecule type" value="Genomic_DNA"/>
</dbReference>
<accession>A0ABR1G578</accession>
<name>A0ABR1G578_AURAN</name>
<proteinExistence type="predicted"/>
<comment type="caution">
    <text evidence="1">The sequence shown here is derived from an EMBL/GenBank/DDBJ whole genome shotgun (WGS) entry which is preliminary data.</text>
</comment>
<evidence type="ECO:0000313" key="1">
    <source>
        <dbReference type="EMBL" id="KAK7248466.1"/>
    </source>
</evidence>
<protein>
    <submittedName>
        <fullName evidence="1">Uncharacterized protein</fullName>
    </submittedName>
</protein>
<gene>
    <name evidence="1" type="ORF">SO694_00169049</name>
</gene>
<sequence>MYDAEDGEGVKLDKKKAERLLSLAALAINITTKKLADPYGHDLDDIHILSLCKLMPGACARILETSPPPRSAETTTTFVRSN</sequence>
<evidence type="ECO:0000313" key="2">
    <source>
        <dbReference type="Proteomes" id="UP001363151"/>
    </source>
</evidence>